<dbReference type="GeneID" id="85355803"/>
<reference evidence="1" key="1">
    <citation type="submission" date="2023-06" db="EMBL/GenBank/DDBJ databases">
        <authorList>
            <consortium name="Lawrence Berkeley National Laboratory"/>
            <person name="Ahrendt S."/>
            <person name="Sahu N."/>
            <person name="Indic B."/>
            <person name="Wong-Bajracharya J."/>
            <person name="Merenyi Z."/>
            <person name="Ke H.-M."/>
            <person name="Monk M."/>
            <person name="Kocsube S."/>
            <person name="Drula E."/>
            <person name="Lipzen A."/>
            <person name="Balint B."/>
            <person name="Henrissat B."/>
            <person name="Andreopoulos B."/>
            <person name="Martin F.M."/>
            <person name="Harder C.B."/>
            <person name="Rigling D."/>
            <person name="Ford K.L."/>
            <person name="Foster G.D."/>
            <person name="Pangilinan J."/>
            <person name="Papanicolaou A."/>
            <person name="Barry K."/>
            <person name="LaButti K."/>
            <person name="Viragh M."/>
            <person name="Koriabine M."/>
            <person name="Yan M."/>
            <person name="Riley R."/>
            <person name="Champramary S."/>
            <person name="Plett K.L."/>
            <person name="Tsai I.J."/>
            <person name="Slot J."/>
            <person name="Sipos G."/>
            <person name="Plett J."/>
            <person name="Nagy L.G."/>
            <person name="Grigoriev I.V."/>
        </authorList>
    </citation>
    <scope>NUCLEOTIDE SEQUENCE</scope>
    <source>
        <strain evidence="1">CCBAS 213</strain>
    </source>
</reference>
<organism evidence="1 2">
    <name type="scientific">Armillaria tabescens</name>
    <name type="common">Ringless honey mushroom</name>
    <name type="synonym">Agaricus tabescens</name>
    <dbReference type="NCBI Taxonomy" id="1929756"/>
    <lineage>
        <taxon>Eukaryota</taxon>
        <taxon>Fungi</taxon>
        <taxon>Dikarya</taxon>
        <taxon>Basidiomycota</taxon>
        <taxon>Agaricomycotina</taxon>
        <taxon>Agaricomycetes</taxon>
        <taxon>Agaricomycetidae</taxon>
        <taxon>Agaricales</taxon>
        <taxon>Marasmiineae</taxon>
        <taxon>Physalacriaceae</taxon>
        <taxon>Desarmillaria</taxon>
    </lineage>
</organism>
<protein>
    <submittedName>
        <fullName evidence="1">Uncharacterized protein</fullName>
    </submittedName>
</protein>
<name>A0AA39TQJ3_ARMTA</name>
<accession>A0AA39TQJ3</accession>
<keyword evidence="2" id="KW-1185">Reference proteome</keyword>
<dbReference type="RefSeq" id="XP_060334499.1">
    <property type="nucleotide sequence ID" value="XM_060472255.1"/>
</dbReference>
<gene>
    <name evidence="1" type="ORF">EV420DRAFT_1522398</name>
</gene>
<evidence type="ECO:0000313" key="2">
    <source>
        <dbReference type="Proteomes" id="UP001175211"/>
    </source>
</evidence>
<dbReference type="EMBL" id="JAUEPS010000008">
    <property type="protein sequence ID" value="KAK0463033.1"/>
    <property type="molecule type" value="Genomic_DNA"/>
</dbReference>
<dbReference type="Proteomes" id="UP001175211">
    <property type="component" value="Unassembled WGS sequence"/>
</dbReference>
<sequence>MMMSGVFCGISYLILMFIGEQDGPEPSVAVCLFQACLVHSTPVLVVSSALGFVLELFIGCFLNYQGKSPSRATPLIVCFSFDVDKFGLCLMT</sequence>
<evidence type="ECO:0000313" key="1">
    <source>
        <dbReference type="EMBL" id="KAK0463033.1"/>
    </source>
</evidence>
<dbReference type="AlphaFoldDB" id="A0AA39TQJ3"/>
<comment type="caution">
    <text evidence="1">The sequence shown here is derived from an EMBL/GenBank/DDBJ whole genome shotgun (WGS) entry which is preliminary data.</text>
</comment>
<proteinExistence type="predicted"/>